<dbReference type="EMBL" id="BGPR01071819">
    <property type="protein sequence ID" value="GBO44900.1"/>
    <property type="molecule type" value="Genomic_DNA"/>
</dbReference>
<dbReference type="AlphaFoldDB" id="A0A4Y2X7M4"/>
<feature type="region of interest" description="Disordered" evidence="1">
    <location>
        <begin position="80"/>
        <end position="102"/>
    </location>
</feature>
<evidence type="ECO:0000313" key="3">
    <source>
        <dbReference type="Proteomes" id="UP000499080"/>
    </source>
</evidence>
<feature type="region of interest" description="Disordered" evidence="1">
    <location>
        <begin position="19"/>
        <end position="43"/>
    </location>
</feature>
<feature type="non-terminal residue" evidence="2">
    <location>
        <position position="1"/>
    </location>
</feature>
<dbReference type="Proteomes" id="UP000499080">
    <property type="component" value="Unassembled WGS sequence"/>
</dbReference>
<protein>
    <submittedName>
        <fullName evidence="2">Uncharacterized protein</fullName>
    </submittedName>
</protein>
<keyword evidence="3" id="KW-1185">Reference proteome</keyword>
<comment type="caution">
    <text evidence="2">The sequence shown here is derived from an EMBL/GenBank/DDBJ whole genome shotgun (WGS) entry which is preliminary data.</text>
</comment>
<name>A0A4Y2X7M4_ARAVE</name>
<feature type="compositionally biased region" description="Basic and acidic residues" evidence="1">
    <location>
        <begin position="415"/>
        <end position="425"/>
    </location>
</feature>
<organism evidence="2 3">
    <name type="scientific">Araneus ventricosus</name>
    <name type="common">Orbweaver spider</name>
    <name type="synonym">Epeira ventricosa</name>
    <dbReference type="NCBI Taxonomy" id="182803"/>
    <lineage>
        <taxon>Eukaryota</taxon>
        <taxon>Metazoa</taxon>
        <taxon>Ecdysozoa</taxon>
        <taxon>Arthropoda</taxon>
        <taxon>Chelicerata</taxon>
        <taxon>Arachnida</taxon>
        <taxon>Araneae</taxon>
        <taxon>Araneomorphae</taxon>
        <taxon>Entelegynae</taxon>
        <taxon>Araneoidea</taxon>
        <taxon>Araneidae</taxon>
        <taxon>Araneus</taxon>
    </lineage>
</organism>
<sequence>KNLTKDLARSISSENFETKNNCASKHMPYTPRKSASLTSTPQSSCSETKRIAVPFGFVFSLFPNISDPCLSKMFEDSYPRVSTSPTAVTSNTPATTGSTSQSAKFSFSLASRTSISPDIRVCASSAVRTSFSPAKGLHDLPANGMHASPSERVHDSPAKRMHASPAEIMHASPAERMHDSPAKRMHALPAEKVHDSPAKRKSVKLESQFVINYACCNLSSASLNNYEEQTETRACTQHSVITLKAENILQDAVSLKTDQGSFVATSKISTDIGTFSPEAHSFSFKDSDSPGCLRILTSSQASISKGSVSVADSEDFNYAIAAKGSNRIPTVHSRIFPKQLFLSDGDADESVSRYEYERSKGPTGSIHVKQGNFSESSLRNLEATSHKPITYSGTIVDNLLVGEISNCSSSSRSQHKTEYLTEKKTPPSRSPSNLVGNYESPAGPLPGAALNVVQASDDMTKGNVLGRSVFSKYAASIFGKYRITLIIYGYIRMTLMSQ</sequence>
<feature type="region of interest" description="Disordered" evidence="1">
    <location>
        <begin position="407"/>
        <end position="433"/>
    </location>
</feature>
<accession>A0A4Y2X7M4</accession>
<feature type="compositionally biased region" description="Polar residues" evidence="1">
    <location>
        <begin position="33"/>
        <end position="43"/>
    </location>
</feature>
<reference evidence="2 3" key="1">
    <citation type="journal article" date="2019" name="Sci. Rep.">
        <title>Orb-weaving spider Araneus ventricosus genome elucidates the spidroin gene catalogue.</title>
        <authorList>
            <person name="Kono N."/>
            <person name="Nakamura H."/>
            <person name="Ohtoshi R."/>
            <person name="Moran D.A.P."/>
            <person name="Shinohara A."/>
            <person name="Yoshida Y."/>
            <person name="Fujiwara M."/>
            <person name="Mori M."/>
            <person name="Tomita M."/>
            <person name="Arakawa K."/>
        </authorList>
    </citation>
    <scope>NUCLEOTIDE SEQUENCE [LARGE SCALE GENOMIC DNA]</scope>
</reference>
<proteinExistence type="predicted"/>
<gene>
    <name evidence="2" type="ORF">AVEN_51743_1</name>
</gene>
<evidence type="ECO:0000313" key="2">
    <source>
        <dbReference type="EMBL" id="GBO44900.1"/>
    </source>
</evidence>
<evidence type="ECO:0000256" key="1">
    <source>
        <dbReference type="SAM" id="MobiDB-lite"/>
    </source>
</evidence>